<dbReference type="InterPro" id="IPR008969">
    <property type="entry name" value="CarboxyPept-like_regulatory"/>
</dbReference>
<dbReference type="NCBIfam" id="TIGR04056">
    <property type="entry name" value="OMP_RagA_SusC"/>
    <property type="match status" value="1"/>
</dbReference>
<evidence type="ECO:0000313" key="2">
    <source>
        <dbReference type="EMBL" id="SIR11423.1"/>
    </source>
</evidence>
<dbReference type="Pfam" id="PF13715">
    <property type="entry name" value="CarbopepD_reg_2"/>
    <property type="match status" value="1"/>
</dbReference>
<evidence type="ECO:0000259" key="1">
    <source>
        <dbReference type="Pfam" id="PF07715"/>
    </source>
</evidence>
<dbReference type="FunFam" id="2.170.130.10:FF:000003">
    <property type="entry name" value="SusC/RagA family TonB-linked outer membrane protein"/>
    <property type="match status" value="1"/>
</dbReference>
<dbReference type="Gene3D" id="2.60.40.1120">
    <property type="entry name" value="Carboxypeptidase-like, regulatory domain"/>
    <property type="match status" value="1"/>
</dbReference>
<dbReference type="InterPro" id="IPR023997">
    <property type="entry name" value="TonB-dep_OMP_SusC/RagA_CS"/>
</dbReference>
<dbReference type="STRING" id="228959.SAMN05421797_106150"/>
<organism evidence="2 3">
    <name type="scientific">Maribacter ulvicola</name>
    <dbReference type="NCBI Taxonomy" id="228959"/>
    <lineage>
        <taxon>Bacteria</taxon>
        <taxon>Pseudomonadati</taxon>
        <taxon>Bacteroidota</taxon>
        <taxon>Flavobacteriia</taxon>
        <taxon>Flavobacteriales</taxon>
        <taxon>Flavobacteriaceae</taxon>
        <taxon>Maribacter</taxon>
    </lineage>
</organism>
<evidence type="ECO:0000313" key="3">
    <source>
        <dbReference type="Proteomes" id="UP000186953"/>
    </source>
</evidence>
<keyword evidence="3" id="KW-1185">Reference proteome</keyword>
<dbReference type="InterPro" id="IPR037066">
    <property type="entry name" value="Plug_dom_sf"/>
</dbReference>
<dbReference type="InterPro" id="IPR012910">
    <property type="entry name" value="Plug_dom"/>
</dbReference>
<accession>A0A1N6YA76</accession>
<dbReference type="SUPFAM" id="SSF49464">
    <property type="entry name" value="Carboxypeptidase regulatory domain-like"/>
    <property type="match status" value="1"/>
</dbReference>
<feature type="domain" description="TonB-dependent receptor plug" evidence="1">
    <location>
        <begin position="257"/>
        <end position="366"/>
    </location>
</feature>
<gene>
    <name evidence="2" type="ORF">SAMN05421797_106150</name>
</gene>
<sequence length="1177" mass="132275">MLEHFPTLKSDRFKKLTTQKHIKSMKKLLNLTRRRNRVFKPDLNIAYYIRVLLLMLTFFSLKANEGYTHQNKITINLQNVSVKQLIDEIEKTTDYQFFFRIEDVDLERTVSIQMNNVNISDILNSIFDSTTTTFNKNDLRIYLLKKPNALTNFEKAQKVTLTSQLSIEGTVQDIDGNPLAGATIIEKGTDNGVIADFDGKFTINVTDENVVLIVSYLGFASQNISLNGRSNITINLKEDAAGLDEVVVVGFGSQTEKELISSVTSIKTKDLKIPSSNLTTALAGRAAGLIAFQRGGEPGRDNANFFVRGITTFAQGASANPLILIDGVQLGIDDLRRLHPDDIDSFSILKDATATSIYGARGANGIVLVKTKKGVKGKVRISIRSEIRSSSPTKNIELADPITYMKLANRSILTRDPLGFSPYNLERINNTISGDDPILYPTVDWYNALFKENSLNKSLNFNLNGGGEVAQYYLSAVVNNDNGILNVPDINDFNSNVKFKNYYLRSNISVNLTNSTKLRLNFNLAVDSYRGPLEGGSGVYNNVVRSNPVLFRPFYEKTESTQFIDHVLFGNYRDPINSQLMNNPFAELAKGFKEDATTKLISQLEIDQKLNFLTEGLEAKVIINDTRESFYSLRRTTIPFYYSAFKNPLNNQIELRGLNPESGRAYLEYEPGDRNIVNSTYLETRLNYIKDVDDDNRVTGLLVGTLNNRQFSSANTLQESLAFRNVGLSGRFSYGFKSKYFAEFDFGYNGSERFAAKNRFGFFPSGGLGWSISDETFFKKFSKTITKFKIRATYGLVGNDQIGSANDRFFYLSEVNLNDGAYAFRTGDIGQVRNNGVSFSRYANDNITWEIAKKFNLGMELDLWNDFKFVGNYFSEKRENILVNRIVPDNLGLAAPVRANFGEAKSGGIDGTLTYTKSFDNDLWLQVNGNLTYATSEITKMEEPNYEAAETPWSSRIGHPIGQTWGLIAERLFVDDEEVENSPLQTFGQYSGGDIKYRDINGDGRITNADQVPIGNPTVPEIVYGIGFSLNYKNFDLSTFFQGAGNSSFWINPRNVAPFANGQTLLKAWADSHWSETNRDVYAKWPRLSNFVVDNNTQTSTWFMRNGSFLRLKSLEIGYSLPIELIDKINLKKVRLYASGTNLYVWSKFKLWDPELAGNGLNYPNQRVISAGINISL</sequence>
<dbReference type="InterPro" id="IPR023996">
    <property type="entry name" value="TonB-dep_OMP_SusC/RagA"/>
</dbReference>
<dbReference type="EMBL" id="FTMA01000006">
    <property type="protein sequence ID" value="SIR11423.1"/>
    <property type="molecule type" value="Genomic_DNA"/>
</dbReference>
<dbReference type="NCBIfam" id="TIGR04057">
    <property type="entry name" value="SusC_RagA_signa"/>
    <property type="match status" value="1"/>
</dbReference>
<dbReference type="Pfam" id="PF07715">
    <property type="entry name" value="Plug"/>
    <property type="match status" value="1"/>
</dbReference>
<dbReference type="Proteomes" id="UP000186953">
    <property type="component" value="Unassembled WGS sequence"/>
</dbReference>
<name>A0A1N6YA76_9FLAO</name>
<proteinExistence type="predicted"/>
<dbReference type="AlphaFoldDB" id="A0A1N6YA76"/>
<protein>
    <submittedName>
        <fullName evidence="2">TonB-linked outer membrane protein, SusC/RagA family</fullName>
    </submittedName>
</protein>
<dbReference type="SUPFAM" id="SSF56935">
    <property type="entry name" value="Porins"/>
    <property type="match status" value="1"/>
</dbReference>
<reference evidence="3" key="1">
    <citation type="submission" date="2017-01" db="EMBL/GenBank/DDBJ databases">
        <authorList>
            <person name="Varghese N."/>
            <person name="Submissions S."/>
        </authorList>
    </citation>
    <scope>NUCLEOTIDE SEQUENCE [LARGE SCALE GENOMIC DNA]</scope>
    <source>
        <strain evidence="3">DSM 15366</strain>
    </source>
</reference>
<dbReference type="Gene3D" id="2.170.130.10">
    <property type="entry name" value="TonB-dependent receptor, plug domain"/>
    <property type="match status" value="1"/>
</dbReference>